<reference evidence="3" key="1">
    <citation type="submission" date="2021-05" db="EMBL/GenBank/DDBJ databases">
        <title>Energy efficiency and biological interactions define the core microbiome of deep oligotrophic groundwater.</title>
        <authorList>
            <person name="Mehrshad M."/>
            <person name="Lopez-Fernandez M."/>
            <person name="Bell E."/>
            <person name="Bernier-Latmani R."/>
            <person name="Bertilsson S."/>
            <person name="Dopson M."/>
        </authorList>
    </citation>
    <scope>NUCLEOTIDE SEQUENCE</scope>
    <source>
        <strain evidence="3">Modern_marine.mb.64</strain>
    </source>
</reference>
<dbReference type="Gene3D" id="3.40.50.300">
    <property type="entry name" value="P-loop containing nucleotide triphosphate hydrolases"/>
    <property type="match status" value="1"/>
</dbReference>
<dbReference type="PANTHER" id="PTHR32039:SF7">
    <property type="entry name" value="COMPETENCE PROTEIN COMM"/>
    <property type="match status" value="1"/>
</dbReference>
<feature type="domain" description="Magnesium chelatase ChlI-like catalytic" evidence="1">
    <location>
        <begin position="2"/>
        <end position="51"/>
    </location>
</feature>
<dbReference type="EMBL" id="JAHJDP010000037">
    <property type="protein sequence ID" value="MBU2690829.1"/>
    <property type="molecule type" value="Genomic_DNA"/>
</dbReference>
<evidence type="ECO:0000259" key="2">
    <source>
        <dbReference type="Pfam" id="PF13335"/>
    </source>
</evidence>
<dbReference type="InterPro" id="IPR025158">
    <property type="entry name" value="Mg_chelat-rel_C"/>
</dbReference>
<name>A0A948RZ00_UNCEI</name>
<keyword evidence="3" id="KW-0547">Nucleotide-binding</keyword>
<protein>
    <submittedName>
        <fullName evidence="3">ATP-binding protein</fullName>
    </submittedName>
</protein>
<dbReference type="SUPFAM" id="SSF52540">
    <property type="entry name" value="P-loop containing nucleoside triphosphate hydrolases"/>
    <property type="match status" value="1"/>
</dbReference>
<keyword evidence="3" id="KW-0067">ATP-binding</keyword>
<organism evidence="3 4">
    <name type="scientific">Eiseniibacteriota bacterium</name>
    <dbReference type="NCBI Taxonomy" id="2212470"/>
    <lineage>
        <taxon>Bacteria</taxon>
        <taxon>Candidatus Eiseniibacteriota</taxon>
    </lineage>
</organism>
<sequence>GCPCGQSGSSDSSRKPCRCSEGQKHRYLNRISGPLMDRFDLHVHVSSVALEDLEGHGGGETSADIRRRVVKARMIQAKRQGPTLCNAALCPEDINRWCRPDGAGQITLRKAFRKMGLSARAYHRVLKVARTIADLADGDGAGANADSGVRGSEAARTLTIGPEPILEALQYRQVDRVE</sequence>
<comment type="caution">
    <text evidence="3">The sequence shown here is derived from an EMBL/GenBank/DDBJ whole genome shotgun (WGS) entry which is preliminary data.</text>
</comment>
<dbReference type="InterPro" id="IPR000523">
    <property type="entry name" value="Mg_chelatse_chII-like_cat_dom"/>
</dbReference>
<gene>
    <name evidence="3" type="ORF">KJ970_07850</name>
</gene>
<dbReference type="Pfam" id="PF01078">
    <property type="entry name" value="Mg_chelatase"/>
    <property type="match status" value="1"/>
</dbReference>
<feature type="non-terminal residue" evidence="3">
    <location>
        <position position="1"/>
    </location>
</feature>
<dbReference type="GO" id="GO:0005524">
    <property type="term" value="F:ATP binding"/>
    <property type="evidence" value="ECO:0007669"/>
    <property type="project" value="UniProtKB-KW"/>
</dbReference>
<proteinExistence type="predicted"/>
<feature type="domain" description="Mg chelatase-related protein C-terminal" evidence="2">
    <location>
        <begin position="59"/>
        <end position="139"/>
    </location>
</feature>
<dbReference type="Pfam" id="PF13335">
    <property type="entry name" value="Mg_chelatase_C"/>
    <property type="match status" value="1"/>
</dbReference>
<dbReference type="PANTHER" id="PTHR32039">
    <property type="entry name" value="MAGNESIUM-CHELATASE SUBUNIT CHLI"/>
    <property type="match status" value="1"/>
</dbReference>
<dbReference type="AlphaFoldDB" id="A0A948RZ00"/>
<evidence type="ECO:0000313" key="3">
    <source>
        <dbReference type="EMBL" id="MBU2690829.1"/>
    </source>
</evidence>
<dbReference type="InterPro" id="IPR045006">
    <property type="entry name" value="CHLI-like"/>
</dbReference>
<accession>A0A948RZ00</accession>
<evidence type="ECO:0000313" key="4">
    <source>
        <dbReference type="Proteomes" id="UP000777784"/>
    </source>
</evidence>
<evidence type="ECO:0000259" key="1">
    <source>
        <dbReference type="Pfam" id="PF01078"/>
    </source>
</evidence>
<dbReference type="Proteomes" id="UP000777784">
    <property type="component" value="Unassembled WGS sequence"/>
</dbReference>
<dbReference type="InterPro" id="IPR027417">
    <property type="entry name" value="P-loop_NTPase"/>
</dbReference>